<feature type="transmembrane region" description="Helical" evidence="10">
    <location>
        <begin position="737"/>
        <end position="760"/>
    </location>
</feature>
<feature type="domain" description="Histidine kinase" evidence="11">
    <location>
        <begin position="1064"/>
        <end position="1154"/>
    </location>
</feature>
<keyword evidence="10" id="KW-0812">Transmembrane</keyword>
<dbReference type="InterPro" id="IPR013655">
    <property type="entry name" value="PAS_fold_3"/>
</dbReference>
<dbReference type="NCBIfam" id="TIGR00229">
    <property type="entry name" value="sensory_box"/>
    <property type="match status" value="1"/>
</dbReference>
<evidence type="ECO:0000256" key="1">
    <source>
        <dbReference type="ARBA" id="ARBA00000085"/>
    </source>
</evidence>
<keyword evidence="7" id="KW-0067">ATP-binding</keyword>
<dbReference type="Pfam" id="PF02518">
    <property type="entry name" value="HATPase_c"/>
    <property type="match status" value="1"/>
</dbReference>
<dbReference type="PANTHER" id="PTHR24421:SF10">
    <property type="entry name" value="NITRATE_NITRITE SENSOR PROTEIN NARQ"/>
    <property type="match status" value="1"/>
</dbReference>
<proteinExistence type="predicted"/>
<keyword evidence="8" id="KW-0902">Two-component regulatory system</keyword>
<keyword evidence="5" id="KW-0547">Nucleotide-binding</keyword>
<evidence type="ECO:0000256" key="8">
    <source>
        <dbReference type="ARBA" id="ARBA00023012"/>
    </source>
</evidence>
<protein>
    <recommendedName>
        <fullName evidence="2">histidine kinase</fullName>
        <ecNumber evidence="2">2.7.13.3</ecNumber>
    </recommendedName>
</protein>
<keyword evidence="3" id="KW-0597">Phosphoprotein</keyword>
<evidence type="ECO:0000256" key="2">
    <source>
        <dbReference type="ARBA" id="ARBA00012438"/>
    </source>
</evidence>
<dbReference type="PROSITE" id="PS50109">
    <property type="entry name" value="HIS_KIN"/>
    <property type="match status" value="1"/>
</dbReference>
<dbReference type="SUPFAM" id="SSF50998">
    <property type="entry name" value="Quinoprotein alcohol dehydrogenase-like"/>
    <property type="match status" value="1"/>
</dbReference>
<keyword evidence="9" id="KW-0175">Coiled coil</keyword>
<dbReference type="InterPro" id="IPR005467">
    <property type="entry name" value="His_kinase_dom"/>
</dbReference>
<dbReference type="EMBL" id="CP076128">
    <property type="protein sequence ID" value="QWG06369.1"/>
    <property type="molecule type" value="Genomic_DNA"/>
</dbReference>
<evidence type="ECO:0000313" key="14">
    <source>
        <dbReference type="EMBL" id="QWG06369.1"/>
    </source>
</evidence>
<dbReference type="Pfam" id="PF07495">
    <property type="entry name" value="Y_Y_Y"/>
    <property type="match status" value="1"/>
</dbReference>
<dbReference type="SMART" id="SM00387">
    <property type="entry name" value="HATPase_c"/>
    <property type="match status" value="1"/>
</dbReference>
<keyword evidence="4" id="KW-0808">Transferase</keyword>
<dbReference type="InterPro" id="IPR000700">
    <property type="entry name" value="PAS-assoc_C"/>
</dbReference>
<dbReference type="InterPro" id="IPR036890">
    <property type="entry name" value="HATPase_C_sf"/>
</dbReference>
<keyword evidence="10" id="KW-0472">Membrane</keyword>
<evidence type="ECO:0000259" key="13">
    <source>
        <dbReference type="PROSITE" id="PS50113"/>
    </source>
</evidence>
<name>A0ABX8GS13_9BACT</name>
<dbReference type="Pfam" id="PF08447">
    <property type="entry name" value="PAS_3"/>
    <property type="match status" value="1"/>
</dbReference>
<keyword evidence="6" id="KW-0418">Kinase</keyword>
<sequence>MQTHRFLYQVLYSILLTLGITTIHAFAQSLNPNVPVHEYEIKTWTKIQDTPIDRVFSIKQDTSGYLWIGSDRGLLKFDGAVVEVFNLSTDPIIESESIKSVEFDKNNRLWFATNRGLFYLRDNKVVQLYNEKGEKLGKTLSMFTDKEGVLWFTSKWKVYSFENDQLIQHKYPNQSLFRIFPSEEDGQLLALHTDIKKQQSEIYKWNIKTNETKKITKAPLDLLAFTIKESKGKLLIGGQWGELCHYNPSTAQLTYWLGKNKSKQFLRDILVQEDGTVWAGGEGLHRVYNNKVETIYDTDGLTYYKISTIFLDRDGNLWAGSTAGLNYLSNTPFSEIPKSKETKNVRFCEPTVINDQVVFGSDNNGVFTFNGKEIIKLHSSPFLGSVIYKTAKSNNGNLLLSTNKGGFEVKIENDQLKLIKKIWTGKTTGLFQLSNGKYIINNKEGFYITNKDTLIRLKSPFSKIESLSKTMGDNWLTTSVGVYLIEDDTLRLFNKHLSLTKYIVDVTIDYDSSLWVGTYGSGLVHIKNRDEVIHYDTRSNLPANQAMLIAMSKPQGKWFFVTHKRQPYMQEIIPTVKDGQHVMNLGKKFKWNFAEGAFHEIGYNPYFIKLHSQLYLLTKDNLYTFKPKKVHYSPPKVVLQEVVANNVKIDGFPTTFPADLKQIEFHLSTLDFTQDDNINYEFKIEGYDKEWLKMGNRTIAYYNALPTGNYTFNARIRNANSTYTYLRNPYSFNKKEYWYKTTFAQIIYIIFLGAFIYALFQWRLRIVKIQRKNLQIKVDERTRELKYLNDNLEELVENRTQKISLLNHDLTQSKERLNYALEATKDGIWDYNVINDQLVLSEGAAQLLGYTLKDCNKQTGIFPFIHTDDKQRWVSIYEEPRHQKKIDEFDDHEFRFFHKNGQLVWILVKCKIVERTKTGNPQRIVGTYIDVTEKKRKTQEILEAILRTEDNERQRISKDIHDGLQQTLTISSLNFQSVIKNIDQFPIPLKEKFETGWNYLQNSISESRSVAHSLMPKAIVDFGIISAFESLILEVDKSSETIEFTFFHNFKDPKIENPQIEITLYRILQEGINNIFKYSKASKVDIQLKSYDEIFMLTIEDNGVGFDASKILKANTGLGFKGMKNRLDAIDGFLEIESREGRGTTLLIEINKNF</sequence>
<dbReference type="InterPro" id="IPR003594">
    <property type="entry name" value="HATPase_dom"/>
</dbReference>
<gene>
    <name evidence="14" type="ORF">KM029_13645</name>
</gene>
<evidence type="ECO:0000259" key="11">
    <source>
        <dbReference type="PROSITE" id="PS50109"/>
    </source>
</evidence>
<evidence type="ECO:0000313" key="15">
    <source>
        <dbReference type="Proteomes" id="UP000682802"/>
    </source>
</evidence>
<dbReference type="CDD" id="cd16917">
    <property type="entry name" value="HATPase_UhpB-NarQ-NarX-like"/>
    <property type="match status" value="1"/>
</dbReference>
<dbReference type="RefSeq" id="WP_144073788.1">
    <property type="nucleotide sequence ID" value="NZ_CP076128.1"/>
</dbReference>
<dbReference type="InterPro" id="IPR050482">
    <property type="entry name" value="Sensor_HK_TwoCompSys"/>
</dbReference>
<organism evidence="14 15">
    <name type="scientific">Flammeovirga kamogawensis</name>
    <dbReference type="NCBI Taxonomy" id="373891"/>
    <lineage>
        <taxon>Bacteria</taxon>
        <taxon>Pseudomonadati</taxon>
        <taxon>Bacteroidota</taxon>
        <taxon>Cytophagia</taxon>
        <taxon>Cytophagales</taxon>
        <taxon>Flammeovirgaceae</taxon>
        <taxon>Flammeovirga</taxon>
    </lineage>
</organism>
<dbReference type="InterPro" id="IPR001610">
    <property type="entry name" value="PAC"/>
</dbReference>
<dbReference type="InterPro" id="IPR011712">
    <property type="entry name" value="Sig_transdc_His_kin_sub3_dim/P"/>
</dbReference>
<evidence type="ECO:0000256" key="3">
    <source>
        <dbReference type="ARBA" id="ARBA00022553"/>
    </source>
</evidence>
<dbReference type="Gene3D" id="2.60.40.10">
    <property type="entry name" value="Immunoglobulins"/>
    <property type="match status" value="1"/>
</dbReference>
<keyword evidence="10" id="KW-1133">Transmembrane helix</keyword>
<dbReference type="PANTHER" id="PTHR24421">
    <property type="entry name" value="NITRATE/NITRITE SENSOR PROTEIN NARX-RELATED"/>
    <property type="match status" value="1"/>
</dbReference>
<dbReference type="CDD" id="cd00130">
    <property type="entry name" value="PAS"/>
    <property type="match status" value="1"/>
</dbReference>
<dbReference type="Pfam" id="PF07730">
    <property type="entry name" value="HisKA_3"/>
    <property type="match status" value="1"/>
</dbReference>
<dbReference type="Gene3D" id="3.30.565.10">
    <property type="entry name" value="Histidine kinase-like ATPase, C-terminal domain"/>
    <property type="match status" value="1"/>
</dbReference>
<feature type="coiled-coil region" evidence="9">
    <location>
        <begin position="771"/>
        <end position="809"/>
    </location>
</feature>
<feature type="transmembrane region" description="Helical" evidence="10">
    <location>
        <begin position="7"/>
        <end position="27"/>
    </location>
</feature>
<evidence type="ECO:0000256" key="4">
    <source>
        <dbReference type="ARBA" id="ARBA00022679"/>
    </source>
</evidence>
<feature type="domain" description="PAS" evidence="12">
    <location>
        <begin position="813"/>
        <end position="871"/>
    </location>
</feature>
<dbReference type="SUPFAM" id="SSF63829">
    <property type="entry name" value="Calcium-dependent phosphotriesterase"/>
    <property type="match status" value="1"/>
</dbReference>
<dbReference type="InterPro" id="IPR035965">
    <property type="entry name" value="PAS-like_dom_sf"/>
</dbReference>
<dbReference type="Gene3D" id="2.130.10.10">
    <property type="entry name" value="YVTN repeat-like/Quinoprotein amine dehydrogenase"/>
    <property type="match status" value="2"/>
</dbReference>
<feature type="domain" description="PAC" evidence="13">
    <location>
        <begin position="890"/>
        <end position="943"/>
    </location>
</feature>
<dbReference type="PROSITE" id="PS50113">
    <property type="entry name" value="PAC"/>
    <property type="match status" value="1"/>
</dbReference>
<accession>A0ABX8GS13</accession>
<evidence type="ECO:0000256" key="9">
    <source>
        <dbReference type="SAM" id="Coils"/>
    </source>
</evidence>
<evidence type="ECO:0000256" key="5">
    <source>
        <dbReference type="ARBA" id="ARBA00022741"/>
    </source>
</evidence>
<dbReference type="SMART" id="SM00091">
    <property type="entry name" value="PAS"/>
    <property type="match status" value="1"/>
</dbReference>
<keyword evidence="15" id="KW-1185">Reference proteome</keyword>
<dbReference type="InterPro" id="IPR011047">
    <property type="entry name" value="Quinoprotein_ADH-like_sf"/>
</dbReference>
<dbReference type="InterPro" id="IPR013783">
    <property type="entry name" value="Ig-like_fold"/>
</dbReference>
<dbReference type="Proteomes" id="UP000682802">
    <property type="component" value="Chromosome 1"/>
</dbReference>
<dbReference type="SUPFAM" id="SSF55874">
    <property type="entry name" value="ATPase domain of HSP90 chaperone/DNA topoisomerase II/histidine kinase"/>
    <property type="match status" value="1"/>
</dbReference>
<evidence type="ECO:0000256" key="6">
    <source>
        <dbReference type="ARBA" id="ARBA00022777"/>
    </source>
</evidence>
<reference evidence="14 15" key="1">
    <citation type="submission" date="2021-05" db="EMBL/GenBank/DDBJ databases">
        <title>Comparative genomic studies on the polysaccharide-degrading batcterial strains of the Flammeovirga genus.</title>
        <authorList>
            <person name="Zewei F."/>
            <person name="Zheng Z."/>
            <person name="Yu L."/>
            <person name="Ruyue G."/>
            <person name="Yanhong M."/>
            <person name="Yuanyuan C."/>
            <person name="Jingyan G."/>
            <person name="Wenjun H."/>
        </authorList>
    </citation>
    <scope>NUCLEOTIDE SEQUENCE [LARGE SCALE GENOMIC DNA]</scope>
    <source>
        <strain evidence="14 15">YS10</strain>
    </source>
</reference>
<dbReference type="EC" id="2.7.13.3" evidence="2"/>
<dbReference type="Gene3D" id="1.20.5.1930">
    <property type="match status" value="1"/>
</dbReference>
<dbReference type="Gene3D" id="3.30.450.20">
    <property type="entry name" value="PAS domain"/>
    <property type="match status" value="1"/>
</dbReference>
<dbReference type="InterPro" id="IPR000014">
    <property type="entry name" value="PAS"/>
</dbReference>
<dbReference type="InterPro" id="IPR011123">
    <property type="entry name" value="Y_Y_Y"/>
</dbReference>
<evidence type="ECO:0000259" key="12">
    <source>
        <dbReference type="PROSITE" id="PS50112"/>
    </source>
</evidence>
<dbReference type="PROSITE" id="PS50112">
    <property type="entry name" value="PAS"/>
    <property type="match status" value="1"/>
</dbReference>
<dbReference type="SMART" id="SM00086">
    <property type="entry name" value="PAC"/>
    <property type="match status" value="1"/>
</dbReference>
<dbReference type="SUPFAM" id="SSF55785">
    <property type="entry name" value="PYP-like sensor domain (PAS domain)"/>
    <property type="match status" value="1"/>
</dbReference>
<dbReference type="InterPro" id="IPR015943">
    <property type="entry name" value="WD40/YVTN_repeat-like_dom_sf"/>
</dbReference>
<comment type="catalytic activity">
    <reaction evidence="1">
        <text>ATP + protein L-histidine = ADP + protein N-phospho-L-histidine.</text>
        <dbReference type="EC" id="2.7.13.3"/>
    </reaction>
</comment>
<evidence type="ECO:0000256" key="10">
    <source>
        <dbReference type="SAM" id="Phobius"/>
    </source>
</evidence>
<evidence type="ECO:0000256" key="7">
    <source>
        <dbReference type="ARBA" id="ARBA00022840"/>
    </source>
</evidence>